<evidence type="ECO:0000313" key="1">
    <source>
        <dbReference type="EMBL" id="GAT53078.1"/>
    </source>
</evidence>
<dbReference type="EMBL" id="DF848117">
    <property type="protein sequence ID" value="GAT53078.1"/>
    <property type="molecule type" value="Genomic_DNA"/>
</dbReference>
<evidence type="ECO:0008006" key="3">
    <source>
        <dbReference type="Google" id="ProtNLM"/>
    </source>
</evidence>
<protein>
    <recommendedName>
        <fullName evidence="3">Extracellular membrane protein CFEM domain-containing protein</fullName>
    </recommendedName>
</protein>
<name>A0ABQ0LPR9_MYCCL</name>
<accession>A0ABQ0LPR9</accession>
<reference evidence="1" key="1">
    <citation type="submission" date="2014-09" db="EMBL/GenBank/DDBJ databases">
        <title>Genome sequence of the luminous mushroom Mycena chlorophos for searching fungal bioluminescence genes.</title>
        <authorList>
            <person name="Tanaka Y."/>
            <person name="Kasuga D."/>
            <person name="Oba Y."/>
            <person name="Hase S."/>
            <person name="Sato K."/>
            <person name="Oba Y."/>
            <person name="Sakakibara Y."/>
        </authorList>
    </citation>
    <scope>NUCLEOTIDE SEQUENCE</scope>
</reference>
<sequence length="140" mass="13530">MSSSFSSAFSSASTASTATSASASPLPSGCASSSSASLSSAFSGCVAENITVTATCCTEVGSSPTFTNGSCGCPFTGAFQYKSSLQDTFTQCIPTAGQGDVSACGVPSPSKGGAEALHVGKIGLLIWGIVGAAVVGNVYA</sequence>
<keyword evidence="2" id="KW-1185">Reference proteome</keyword>
<proteinExistence type="predicted"/>
<organism evidence="1 2">
    <name type="scientific">Mycena chlorophos</name>
    <name type="common">Agaric fungus</name>
    <name type="synonym">Agaricus chlorophos</name>
    <dbReference type="NCBI Taxonomy" id="658473"/>
    <lineage>
        <taxon>Eukaryota</taxon>
        <taxon>Fungi</taxon>
        <taxon>Dikarya</taxon>
        <taxon>Basidiomycota</taxon>
        <taxon>Agaricomycotina</taxon>
        <taxon>Agaricomycetes</taxon>
        <taxon>Agaricomycetidae</taxon>
        <taxon>Agaricales</taxon>
        <taxon>Marasmiineae</taxon>
        <taxon>Mycenaceae</taxon>
        <taxon>Mycena</taxon>
    </lineage>
</organism>
<evidence type="ECO:0000313" key="2">
    <source>
        <dbReference type="Proteomes" id="UP000815677"/>
    </source>
</evidence>
<gene>
    <name evidence="1" type="ORF">MCHLO_10078</name>
</gene>
<dbReference type="Proteomes" id="UP000815677">
    <property type="component" value="Unassembled WGS sequence"/>
</dbReference>